<dbReference type="InterPro" id="IPR020846">
    <property type="entry name" value="MFS_dom"/>
</dbReference>
<feature type="transmembrane region" description="Helical" evidence="8">
    <location>
        <begin position="135"/>
        <end position="157"/>
    </location>
</feature>
<name>A0ABZ2HIH6_9RHOB</name>
<proteinExistence type="inferred from homology"/>
<evidence type="ECO:0000256" key="2">
    <source>
        <dbReference type="ARBA" id="ARBA00004141"/>
    </source>
</evidence>
<dbReference type="PROSITE" id="PS00216">
    <property type="entry name" value="SUGAR_TRANSPORT_1"/>
    <property type="match status" value="1"/>
</dbReference>
<keyword evidence="4" id="KW-0813">Transport</keyword>
<comment type="similarity">
    <text evidence="3">Belongs to the major facilitator superfamily. TCR/Tet family.</text>
</comment>
<evidence type="ECO:0000256" key="6">
    <source>
        <dbReference type="ARBA" id="ARBA00022989"/>
    </source>
</evidence>
<feature type="transmembrane region" description="Helical" evidence="8">
    <location>
        <begin position="77"/>
        <end position="94"/>
    </location>
</feature>
<dbReference type="SUPFAM" id="SSF103473">
    <property type="entry name" value="MFS general substrate transporter"/>
    <property type="match status" value="1"/>
</dbReference>
<feature type="transmembrane region" description="Helical" evidence="8">
    <location>
        <begin position="251"/>
        <end position="273"/>
    </location>
</feature>
<keyword evidence="7 8" id="KW-0472">Membrane</keyword>
<feature type="transmembrane region" description="Helical" evidence="8">
    <location>
        <begin position="218"/>
        <end position="239"/>
    </location>
</feature>
<keyword evidence="5 8" id="KW-0812">Transmembrane</keyword>
<dbReference type="InterPro" id="IPR005829">
    <property type="entry name" value="Sugar_transporter_CS"/>
</dbReference>
<feature type="transmembrane region" description="Helical" evidence="8">
    <location>
        <begin position="339"/>
        <end position="366"/>
    </location>
</feature>
<feature type="transmembrane region" description="Helical" evidence="8">
    <location>
        <begin position="372"/>
        <end position="394"/>
    </location>
</feature>
<reference evidence="10 11" key="1">
    <citation type="submission" date="2023-10" db="EMBL/GenBank/DDBJ databases">
        <title>Roseovarius strain S88 nov., isolated from a marine algae.</title>
        <authorList>
            <person name="Lee M.W."/>
            <person name="Lee J.K."/>
            <person name="Kim J.M."/>
            <person name="Choi D.G."/>
            <person name="Baek J.H."/>
            <person name="Bayburt H."/>
            <person name="Jung J.J."/>
            <person name="Han D.M."/>
            <person name="Jeon C.O."/>
        </authorList>
    </citation>
    <scope>NUCLEOTIDE SEQUENCE [LARGE SCALE GENOMIC DNA]</scope>
    <source>
        <strain evidence="10 11">S88</strain>
    </source>
</reference>
<dbReference type="Proteomes" id="UP001364156">
    <property type="component" value="Chromosome"/>
</dbReference>
<evidence type="ECO:0000259" key="9">
    <source>
        <dbReference type="PROSITE" id="PS50850"/>
    </source>
</evidence>
<dbReference type="Pfam" id="PF07690">
    <property type="entry name" value="MFS_1"/>
    <property type="match status" value="1"/>
</dbReference>
<dbReference type="InterPro" id="IPR036259">
    <property type="entry name" value="MFS_trans_sf"/>
</dbReference>
<gene>
    <name evidence="10" type="ORF">RZ517_13290</name>
</gene>
<protein>
    <submittedName>
        <fullName evidence="10">TCR/Tet family MFS transporter</fullName>
    </submittedName>
</protein>
<keyword evidence="6 8" id="KW-1133">Transmembrane helix</keyword>
<evidence type="ECO:0000313" key="11">
    <source>
        <dbReference type="Proteomes" id="UP001364156"/>
    </source>
</evidence>
<feature type="transmembrane region" description="Helical" evidence="8">
    <location>
        <begin position="7"/>
        <end position="32"/>
    </location>
</feature>
<evidence type="ECO:0000256" key="7">
    <source>
        <dbReference type="ARBA" id="ARBA00023136"/>
    </source>
</evidence>
<dbReference type="EMBL" id="CP146069">
    <property type="protein sequence ID" value="WWR45751.1"/>
    <property type="molecule type" value="Genomic_DNA"/>
</dbReference>
<feature type="transmembrane region" description="Helical" evidence="8">
    <location>
        <begin position="306"/>
        <end position="327"/>
    </location>
</feature>
<dbReference type="PRINTS" id="PR01035">
    <property type="entry name" value="TCRTETA"/>
</dbReference>
<evidence type="ECO:0000313" key="10">
    <source>
        <dbReference type="EMBL" id="WWR45751.1"/>
    </source>
</evidence>
<keyword evidence="11" id="KW-1185">Reference proteome</keyword>
<feature type="domain" description="Major facilitator superfamily (MFS) profile" evidence="9">
    <location>
        <begin position="6"/>
        <end position="401"/>
    </location>
</feature>
<feature type="transmembrane region" description="Helical" evidence="8">
    <location>
        <begin position="280"/>
        <end position="300"/>
    </location>
</feature>
<dbReference type="PANTHER" id="PTHR23504">
    <property type="entry name" value="MAJOR FACILITATOR SUPERFAMILY DOMAIN-CONTAINING PROTEIN 10"/>
    <property type="match status" value="1"/>
</dbReference>
<evidence type="ECO:0000256" key="8">
    <source>
        <dbReference type="SAM" id="Phobius"/>
    </source>
</evidence>
<comment type="function">
    <text evidence="1">Resistance to tetracycline by an active tetracycline efflux. This is an energy-dependent process that decreases the accumulation of the antibiotic in whole cells. This protein functions as a metal-tetracycline/H(+) antiporter.</text>
</comment>
<dbReference type="InterPro" id="IPR001958">
    <property type="entry name" value="Tet-R_TetA/multi-R_MdtG-like"/>
</dbReference>
<evidence type="ECO:0000256" key="4">
    <source>
        <dbReference type="ARBA" id="ARBA00022448"/>
    </source>
</evidence>
<evidence type="ECO:0000256" key="3">
    <source>
        <dbReference type="ARBA" id="ARBA00007520"/>
    </source>
</evidence>
<evidence type="ECO:0000256" key="1">
    <source>
        <dbReference type="ARBA" id="ARBA00003279"/>
    </source>
</evidence>
<feature type="transmembrane region" description="Helical" evidence="8">
    <location>
        <begin position="44"/>
        <end position="65"/>
    </location>
</feature>
<feature type="transmembrane region" description="Helical" evidence="8">
    <location>
        <begin position="163"/>
        <end position="183"/>
    </location>
</feature>
<sequence length="406" mass="43205">MSSRLPVLFILMTVMIDAMGIGIIIPVMPALILDIEGGTLANAAIWGGILSSSFAVMQFLFGPLIGNLSDRYGRRPILLVSLFVMAADYVVMAITHSIWILLLARIVGGIAGATQSTAAAFMADTNPPEKRGAGFGLVSAAFGLGFVLGPLIGGLLGDLGPRAPFYAAALLAFINFLFGFIVLPETVTDKTRRAFTLSRANPFGAIKHIRTLPGLGRLLTVLLLYQLAFNAYPAIWAYFTQARFNWDTRMIGISLAVFGISMALVQGGLIRIAIKHLGEVGTVMAGFSFAIISFSILAFLTNGWAALALTPVSAMAAMSVPALQAILSRQTSEDAQGELQGIFTSVGALAMILSPLLMTNVFAAFTAPDAPIYFPGAPFLASLVLAFAGLLLFLRRRKRPEDIRVT</sequence>
<evidence type="ECO:0000256" key="5">
    <source>
        <dbReference type="ARBA" id="ARBA00022692"/>
    </source>
</evidence>
<dbReference type="RefSeq" id="WP_338548665.1">
    <property type="nucleotide sequence ID" value="NZ_CP146069.1"/>
</dbReference>
<feature type="transmembrane region" description="Helical" evidence="8">
    <location>
        <begin position="100"/>
        <end position="123"/>
    </location>
</feature>
<dbReference type="PANTHER" id="PTHR23504:SF15">
    <property type="entry name" value="MAJOR FACILITATOR SUPERFAMILY (MFS) PROFILE DOMAIN-CONTAINING PROTEIN"/>
    <property type="match status" value="1"/>
</dbReference>
<accession>A0ABZ2HIH6</accession>
<dbReference type="Gene3D" id="1.20.1250.20">
    <property type="entry name" value="MFS general substrate transporter like domains"/>
    <property type="match status" value="1"/>
</dbReference>
<dbReference type="InterPro" id="IPR011701">
    <property type="entry name" value="MFS"/>
</dbReference>
<comment type="subcellular location">
    <subcellularLocation>
        <location evidence="2">Membrane</location>
        <topology evidence="2">Multi-pass membrane protein</topology>
    </subcellularLocation>
</comment>
<organism evidence="10 11">
    <name type="scientific">Roseovarius phycicola</name>
    <dbReference type="NCBI Taxonomy" id="3080976"/>
    <lineage>
        <taxon>Bacteria</taxon>
        <taxon>Pseudomonadati</taxon>
        <taxon>Pseudomonadota</taxon>
        <taxon>Alphaproteobacteria</taxon>
        <taxon>Rhodobacterales</taxon>
        <taxon>Roseobacteraceae</taxon>
        <taxon>Roseovarius</taxon>
    </lineage>
</organism>
<dbReference type="CDD" id="cd17388">
    <property type="entry name" value="MFS_TetA"/>
    <property type="match status" value="1"/>
</dbReference>
<dbReference type="PROSITE" id="PS50850">
    <property type="entry name" value="MFS"/>
    <property type="match status" value="1"/>
</dbReference>